<gene>
    <name evidence="1" type="ORF">PsorP6_003633</name>
</gene>
<organism evidence="1 2">
    <name type="scientific">Peronosclerospora sorghi</name>
    <dbReference type="NCBI Taxonomy" id="230839"/>
    <lineage>
        <taxon>Eukaryota</taxon>
        <taxon>Sar</taxon>
        <taxon>Stramenopiles</taxon>
        <taxon>Oomycota</taxon>
        <taxon>Peronosporomycetes</taxon>
        <taxon>Peronosporales</taxon>
        <taxon>Peronosporaceae</taxon>
        <taxon>Peronosclerospora</taxon>
    </lineage>
</organism>
<name>A0ACC0VPF1_9STRA</name>
<evidence type="ECO:0000313" key="2">
    <source>
        <dbReference type="Proteomes" id="UP001163321"/>
    </source>
</evidence>
<accession>A0ACC0VPF1</accession>
<reference evidence="1 2" key="1">
    <citation type="journal article" date="2022" name="bioRxiv">
        <title>The genome of the oomycete Peronosclerospora sorghi, a cosmopolitan pathogen of maize and sorghum, is inflated with dispersed pseudogenes.</title>
        <authorList>
            <person name="Fletcher K."/>
            <person name="Martin F."/>
            <person name="Isakeit T."/>
            <person name="Cavanaugh K."/>
            <person name="Magill C."/>
            <person name="Michelmore R."/>
        </authorList>
    </citation>
    <scope>NUCLEOTIDE SEQUENCE [LARGE SCALE GENOMIC DNA]</scope>
    <source>
        <strain evidence="1">P6</strain>
    </source>
</reference>
<evidence type="ECO:0000313" key="1">
    <source>
        <dbReference type="EMBL" id="KAI9908317.1"/>
    </source>
</evidence>
<sequence>MIKAMYHINEFLRSFSALHCPNQESTPISTLGGRLESSKLLVSAKSGPSPTLKFRILPVSWLLSISRSLKKFLNPLKFLDFPFLLIPPHIVVFLT</sequence>
<proteinExistence type="predicted"/>
<dbReference type="EMBL" id="CM047587">
    <property type="protein sequence ID" value="KAI9908317.1"/>
    <property type="molecule type" value="Genomic_DNA"/>
</dbReference>
<dbReference type="Proteomes" id="UP001163321">
    <property type="component" value="Chromosome 8"/>
</dbReference>
<keyword evidence="2" id="KW-1185">Reference proteome</keyword>
<comment type="caution">
    <text evidence="1">The sequence shown here is derived from an EMBL/GenBank/DDBJ whole genome shotgun (WGS) entry which is preliminary data.</text>
</comment>
<protein>
    <submittedName>
        <fullName evidence="1">Uncharacterized protein</fullName>
    </submittedName>
</protein>